<feature type="coiled-coil region" evidence="1">
    <location>
        <begin position="85"/>
        <end position="147"/>
    </location>
</feature>
<dbReference type="Proteomes" id="UP000041254">
    <property type="component" value="Unassembled WGS sequence"/>
</dbReference>
<dbReference type="VEuPathDB" id="CryptoDB:Vbra_2461"/>
<evidence type="ECO:0000313" key="2">
    <source>
        <dbReference type="EMBL" id="CEM03343.1"/>
    </source>
</evidence>
<keyword evidence="3" id="KW-1185">Reference proteome</keyword>
<accession>A0A0G4EX28</accession>
<organism evidence="2 3">
    <name type="scientific">Vitrella brassicaformis (strain CCMP3155)</name>
    <dbReference type="NCBI Taxonomy" id="1169540"/>
    <lineage>
        <taxon>Eukaryota</taxon>
        <taxon>Sar</taxon>
        <taxon>Alveolata</taxon>
        <taxon>Colpodellida</taxon>
        <taxon>Vitrellaceae</taxon>
        <taxon>Vitrella</taxon>
    </lineage>
</organism>
<keyword evidence="1" id="KW-0175">Coiled coil</keyword>
<evidence type="ECO:0000313" key="3">
    <source>
        <dbReference type="Proteomes" id="UP000041254"/>
    </source>
</evidence>
<dbReference type="InParanoid" id="A0A0G4EX28"/>
<dbReference type="EMBL" id="CDMY01000338">
    <property type="protein sequence ID" value="CEM03343.1"/>
    <property type="molecule type" value="Genomic_DNA"/>
</dbReference>
<sequence>MAFGLLVGEALVAGGILAATFVPEKTWLRLKERLGLLWRGKCSLTLELKRKLATYETRVKQQDKTIGDLNDDRTKAQIDLHPKDQYLLETEIAQLNERIQKAEEEHDEAVWTLNPLVAAAQSRNAAIEDLEDHLAQAQLRAEVASEHMNEGQLTCTVCMEGLKTHAFIPCGHRQGYVRVEVRILKTQGDEVFKSGDLSRALYF</sequence>
<evidence type="ECO:0000256" key="1">
    <source>
        <dbReference type="SAM" id="Coils"/>
    </source>
</evidence>
<protein>
    <submittedName>
        <fullName evidence="2">Uncharacterized protein</fullName>
    </submittedName>
</protein>
<dbReference type="CDD" id="cd16449">
    <property type="entry name" value="RING-HC"/>
    <property type="match status" value="1"/>
</dbReference>
<proteinExistence type="predicted"/>
<gene>
    <name evidence="2" type="ORF">Vbra_2461</name>
</gene>
<name>A0A0G4EX28_VITBC</name>
<reference evidence="2 3" key="1">
    <citation type="submission" date="2014-11" db="EMBL/GenBank/DDBJ databases">
        <authorList>
            <person name="Zhu J."/>
            <person name="Qi W."/>
            <person name="Song R."/>
        </authorList>
    </citation>
    <scope>NUCLEOTIDE SEQUENCE [LARGE SCALE GENOMIC DNA]</scope>
</reference>
<dbReference type="AlphaFoldDB" id="A0A0G4EX28"/>